<evidence type="ECO:0000256" key="1">
    <source>
        <dbReference type="SAM" id="MobiDB-lite"/>
    </source>
</evidence>
<evidence type="ECO:0000313" key="2">
    <source>
        <dbReference type="EMBL" id="SAK75168.1"/>
    </source>
</evidence>
<feature type="region of interest" description="Disordered" evidence="1">
    <location>
        <begin position="60"/>
        <end position="79"/>
    </location>
</feature>
<gene>
    <name evidence="2" type="ORF">AWB78_03263</name>
</gene>
<comment type="caution">
    <text evidence="2">The sequence shown here is derived from an EMBL/GenBank/DDBJ whole genome shotgun (WGS) entry which is preliminary data.</text>
</comment>
<protein>
    <submittedName>
        <fullName evidence="2">Uncharacterized protein</fullName>
    </submittedName>
</protein>
<organism evidence="2 3">
    <name type="scientific">Caballeronia calidae</name>
    <dbReference type="NCBI Taxonomy" id="1777139"/>
    <lineage>
        <taxon>Bacteria</taxon>
        <taxon>Pseudomonadati</taxon>
        <taxon>Pseudomonadota</taxon>
        <taxon>Betaproteobacteria</taxon>
        <taxon>Burkholderiales</taxon>
        <taxon>Burkholderiaceae</taxon>
        <taxon>Caballeronia</taxon>
    </lineage>
</organism>
<dbReference type="EMBL" id="FCOX02000015">
    <property type="protein sequence ID" value="SAK75168.1"/>
    <property type="molecule type" value="Genomic_DNA"/>
</dbReference>
<dbReference type="RefSeq" id="WP_062605859.1">
    <property type="nucleotide sequence ID" value="NZ_FCOX02000015.1"/>
</dbReference>
<dbReference type="AlphaFoldDB" id="A0A158BYJ2"/>
<sequence length="79" mass="8213">MDILLISVVLGALAGVPAWIVWQRGGARRGMAAARDFDVRDAVPCRIEAVALNTRLVPEADAPPTASASTDSAKAEGRA</sequence>
<evidence type="ECO:0000313" key="3">
    <source>
        <dbReference type="Proteomes" id="UP000071859"/>
    </source>
</evidence>
<accession>A0A158BYJ2</accession>
<keyword evidence="3" id="KW-1185">Reference proteome</keyword>
<name>A0A158BYJ2_9BURK</name>
<dbReference type="Proteomes" id="UP000071859">
    <property type="component" value="Unassembled WGS sequence"/>
</dbReference>
<proteinExistence type="predicted"/>
<feature type="compositionally biased region" description="Low complexity" evidence="1">
    <location>
        <begin position="60"/>
        <end position="72"/>
    </location>
</feature>
<reference evidence="2" key="1">
    <citation type="submission" date="2016-01" db="EMBL/GenBank/DDBJ databases">
        <authorList>
            <person name="Peeters C."/>
        </authorList>
    </citation>
    <scope>NUCLEOTIDE SEQUENCE</scope>
    <source>
        <strain evidence="2">LMG 29321</strain>
    </source>
</reference>